<dbReference type="EMBL" id="JBJUIK010000015">
    <property type="protein sequence ID" value="KAL3502405.1"/>
    <property type="molecule type" value="Genomic_DNA"/>
</dbReference>
<feature type="compositionally biased region" description="Acidic residues" evidence="1">
    <location>
        <begin position="29"/>
        <end position="41"/>
    </location>
</feature>
<feature type="region of interest" description="Disordered" evidence="1">
    <location>
        <begin position="29"/>
        <end position="58"/>
    </location>
</feature>
<keyword evidence="2" id="KW-0812">Transmembrane</keyword>
<keyword evidence="2" id="KW-1133">Transmembrane helix</keyword>
<comment type="caution">
    <text evidence="3">The sequence shown here is derived from an EMBL/GenBank/DDBJ whole genome shotgun (WGS) entry which is preliminary data.</text>
</comment>
<sequence>MNEIQPFNMRKWPKDPKLPCWHYTDGTEEFNEENEEGDDDAGPSRAGEGDEVGASSGEQDDDFWRSLIWENSYSLFCFVKSFHLCMMFIGQVALVFFGLLYLLLCV</sequence>
<dbReference type="Proteomes" id="UP001630127">
    <property type="component" value="Unassembled WGS sequence"/>
</dbReference>
<evidence type="ECO:0000256" key="1">
    <source>
        <dbReference type="SAM" id="MobiDB-lite"/>
    </source>
</evidence>
<keyword evidence="4" id="KW-1185">Reference proteome</keyword>
<evidence type="ECO:0000313" key="3">
    <source>
        <dbReference type="EMBL" id="KAL3502405.1"/>
    </source>
</evidence>
<keyword evidence="2" id="KW-0472">Membrane</keyword>
<evidence type="ECO:0000256" key="2">
    <source>
        <dbReference type="SAM" id="Phobius"/>
    </source>
</evidence>
<organism evidence="3 4">
    <name type="scientific">Cinchona calisaya</name>
    <dbReference type="NCBI Taxonomy" id="153742"/>
    <lineage>
        <taxon>Eukaryota</taxon>
        <taxon>Viridiplantae</taxon>
        <taxon>Streptophyta</taxon>
        <taxon>Embryophyta</taxon>
        <taxon>Tracheophyta</taxon>
        <taxon>Spermatophyta</taxon>
        <taxon>Magnoliopsida</taxon>
        <taxon>eudicotyledons</taxon>
        <taxon>Gunneridae</taxon>
        <taxon>Pentapetalae</taxon>
        <taxon>asterids</taxon>
        <taxon>lamiids</taxon>
        <taxon>Gentianales</taxon>
        <taxon>Rubiaceae</taxon>
        <taxon>Cinchonoideae</taxon>
        <taxon>Cinchoneae</taxon>
        <taxon>Cinchona</taxon>
    </lineage>
</organism>
<feature type="transmembrane region" description="Helical" evidence="2">
    <location>
        <begin position="82"/>
        <end position="104"/>
    </location>
</feature>
<accession>A0ABD2Y9B6</accession>
<evidence type="ECO:0000313" key="4">
    <source>
        <dbReference type="Proteomes" id="UP001630127"/>
    </source>
</evidence>
<name>A0ABD2Y9B6_9GENT</name>
<dbReference type="AlphaFoldDB" id="A0ABD2Y9B6"/>
<reference evidence="3 4" key="1">
    <citation type="submission" date="2024-11" db="EMBL/GenBank/DDBJ databases">
        <title>A near-complete genome assembly of Cinchona calisaya.</title>
        <authorList>
            <person name="Lian D.C."/>
            <person name="Zhao X.W."/>
            <person name="Wei L."/>
        </authorList>
    </citation>
    <scope>NUCLEOTIDE SEQUENCE [LARGE SCALE GENOMIC DNA]</scope>
    <source>
        <tissue evidence="3">Nenye</tissue>
    </source>
</reference>
<gene>
    <name evidence="3" type="ORF">ACH5RR_036854</name>
</gene>
<proteinExistence type="predicted"/>
<protein>
    <submittedName>
        <fullName evidence="3">Uncharacterized protein</fullName>
    </submittedName>
</protein>